<dbReference type="CDD" id="cd00143">
    <property type="entry name" value="PP2Cc"/>
    <property type="match status" value="1"/>
</dbReference>
<evidence type="ECO:0000259" key="1">
    <source>
        <dbReference type="PROSITE" id="PS51746"/>
    </source>
</evidence>
<dbReference type="GO" id="GO:0004722">
    <property type="term" value="F:protein serine/threonine phosphatase activity"/>
    <property type="evidence" value="ECO:0007669"/>
    <property type="project" value="InterPro"/>
</dbReference>
<dbReference type="InterPro" id="IPR036457">
    <property type="entry name" value="PPM-type-like_dom_sf"/>
</dbReference>
<accession>A0A835HM00</accession>
<dbReference type="OrthoDB" id="420076at2759"/>
<dbReference type="Pfam" id="PF00481">
    <property type="entry name" value="PP2C"/>
    <property type="match status" value="1"/>
</dbReference>
<proteinExistence type="predicted"/>
<dbReference type="InterPro" id="IPR001932">
    <property type="entry name" value="PPM-type_phosphatase-like_dom"/>
</dbReference>
<evidence type="ECO:0000313" key="3">
    <source>
        <dbReference type="Proteomes" id="UP000631114"/>
    </source>
</evidence>
<reference evidence="2 3" key="1">
    <citation type="submission" date="2020-10" db="EMBL/GenBank/DDBJ databases">
        <title>The Coptis chinensis genome and diversification of protoberbering-type alkaloids.</title>
        <authorList>
            <person name="Wang B."/>
            <person name="Shu S."/>
            <person name="Song C."/>
            <person name="Liu Y."/>
        </authorList>
    </citation>
    <scope>NUCLEOTIDE SEQUENCE [LARGE SCALE GENOMIC DNA]</scope>
    <source>
        <strain evidence="2">HL-2020</strain>
        <tissue evidence="2">Leaf</tissue>
    </source>
</reference>
<dbReference type="InterPro" id="IPR015655">
    <property type="entry name" value="PP2C"/>
</dbReference>
<dbReference type="PROSITE" id="PS51746">
    <property type="entry name" value="PPM_2"/>
    <property type="match status" value="1"/>
</dbReference>
<dbReference type="EMBL" id="JADFTS010000006">
    <property type="protein sequence ID" value="KAF9601934.1"/>
    <property type="molecule type" value="Genomic_DNA"/>
</dbReference>
<dbReference type="SUPFAM" id="SSF81606">
    <property type="entry name" value="PP2C-like"/>
    <property type="match status" value="1"/>
</dbReference>
<dbReference type="SMART" id="SM00332">
    <property type="entry name" value="PP2Cc"/>
    <property type="match status" value="1"/>
</dbReference>
<gene>
    <name evidence="2" type="ORF">IFM89_024268</name>
</gene>
<feature type="domain" description="PPM-type phosphatase" evidence="1">
    <location>
        <begin position="1"/>
        <end position="295"/>
    </location>
</feature>
<keyword evidence="3" id="KW-1185">Reference proteome</keyword>
<dbReference type="Proteomes" id="UP000631114">
    <property type="component" value="Unassembled WGS sequence"/>
</dbReference>
<protein>
    <recommendedName>
        <fullName evidence="1">PPM-type phosphatase domain-containing protein</fullName>
    </recommendedName>
</protein>
<comment type="caution">
    <text evidence="2">The sequence shown here is derived from an EMBL/GenBank/DDBJ whole genome shotgun (WGS) entry which is preliminary data.</text>
</comment>
<evidence type="ECO:0000313" key="2">
    <source>
        <dbReference type="EMBL" id="KAF9601934.1"/>
    </source>
</evidence>
<dbReference type="PANTHER" id="PTHR47992">
    <property type="entry name" value="PROTEIN PHOSPHATASE"/>
    <property type="match status" value="1"/>
</dbReference>
<sequence>MANENDPERILVRFEVANIPIPVILQVNHLESLHDDKNDDKKVVIIEPYSSVEYGERRVYRKNDIGFFPGFAKESGSITEGVLRNAFRATENGFMSVVSERFINHPLIASVGTSALVGILWKKTLFVANLGDSRAVLGSVNRSGDHLAKQLTVEHNANKEEVRQRLQLLHPEDQDFVVFTNNSWRVKGMTEVTRSIGDAYLKKSRFALDDPRFRLPEPLVRPALTAEPSLHKRTIRSEDRFLIFASDGLWQHISNQEAVEMVFNSPREGIARKLVKAALDEASRKSKKHPLLAPIVSEPLSVRSFINSIKRKLEKPKRLDDIEGCPEISLAKGEEATIMQSLNIFTEGVKFRLDSPQALLRNVLLITFPLASPIPSAPY</sequence>
<organism evidence="2 3">
    <name type="scientific">Coptis chinensis</name>
    <dbReference type="NCBI Taxonomy" id="261450"/>
    <lineage>
        <taxon>Eukaryota</taxon>
        <taxon>Viridiplantae</taxon>
        <taxon>Streptophyta</taxon>
        <taxon>Embryophyta</taxon>
        <taxon>Tracheophyta</taxon>
        <taxon>Spermatophyta</taxon>
        <taxon>Magnoliopsida</taxon>
        <taxon>Ranunculales</taxon>
        <taxon>Ranunculaceae</taxon>
        <taxon>Coptidoideae</taxon>
        <taxon>Coptis</taxon>
    </lineage>
</organism>
<dbReference type="Gene3D" id="3.60.40.10">
    <property type="entry name" value="PPM-type phosphatase domain"/>
    <property type="match status" value="1"/>
</dbReference>
<dbReference type="AlphaFoldDB" id="A0A835HM00"/>
<name>A0A835HM00_9MAGN</name>